<organism evidence="1 2">
    <name type="scientific">Protopolystoma xenopodis</name>
    <dbReference type="NCBI Taxonomy" id="117903"/>
    <lineage>
        <taxon>Eukaryota</taxon>
        <taxon>Metazoa</taxon>
        <taxon>Spiralia</taxon>
        <taxon>Lophotrochozoa</taxon>
        <taxon>Platyhelminthes</taxon>
        <taxon>Monogenea</taxon>
        <taxon>Polyopisthocotylea</taxon>
        <taxon>Polystomatidea</taxon>
        <taxon>Polystomatidae</taxon>
        <taxon>Protopolystoma</taxon>
    </lineage>
</organism>
<gene>
    <name evidence="1" type="ORF">PXEA_LOCUS21165</name>
</gene>
<reference evidence="1" key="1">
    <citation type="submission" date="2018-11" db="EMBL/GenBank/DDBJ databases">
        <authorList>
            <consortium name="Pathogen Informatics"/>
        </authorList>
    </citation>
    <scope>NUCLEOTIDE SEQUENCE</scope>
</reference>
<evidence type="ECO:0000313" key="1">
    <source>
        <dbReference type="EMBL" id="VEL27725.1"/>
    </source>
</evidence>
<accession>A0A3S5AMV3</accession>
<comment type="caution">
    <text evidence="1">The sequence shown here is derived from an EMBL/GenBank/DDBJ whole genome shotgun (WGS) entry which is preliminary data.</text>
</comment>
<dbReference type="EMBL" id="CAAALY010089426">
    <property type="protein sequence ID" value="VEL27725.1"/>
    <property type="molecule type" value="Genomic_DNA"/>
</dbReference>
<dbReference type="AlphaFoldDB" id="A0A3S5AMV3"/>
<name>A0A3S5AMV3_9PLAT</name>
<keyword evidence="2" id="KW-1185">Reference proteome</keyword>
<dbReference type="Proteomes" id="UP000784294">
    <property type="component" value="Unassembled WGS sequence"/>
</dbReference>
<protein>
    <submittedName>
        <fullName evidence="1">Uncharacterized protein</fullName>
    </submittedName>
</protein>
<proteinExistence type="predicted"/>
<evidence type="ECO:0000313" key="2">
    <source>
        <dbReference type="Proteomes" id="UP000784294"/>
    </source>
</evidence>
<sequence>MTSVGLPFASATGRTGCLVAVPNPPQPASSDNCLLPTSHAPFTGPTASSFFCHRHPLSLFRALSLHLATSASCINPPMHTTTQYTTEQDCTVQYSTGQDRTGQDGRLHERSTGRLSLQAWRAQAQAGKDEATSRG</sequence>